<dbReference type="InterPro" id="IPR036388">
    <property type="entry name" value="WH-like_DNA-bd_sf"/>
</dbReference>
<protein>
    <recommendedName>
        <fullName evidence="1">Bacteriophage lambda Replication protein O N-terminal domain-containing protein</fullName>
    </recommendedName>
</protein>
<proteinExistence type="predicted"/>
<dbReference type="AlphaFoldDB" id="X1PX85"/>
<gene>
    <name evidence="2" type="ORF">S12H4_01122</name>
</gene>
<evidence type="ECO:0000313" key="2">
    <source>
        <dbReference type="EMBL" id="GAI60922.1"/>
    </source>
</evidence>
<evidence type="ECO:0000259" key="1">
    <source>
        <dbReference type="Pfam" id="PF04492"/>
    </source>
</evidence>
<dbReference type="EMBL" id="BARW01000201">
    <property type="protein sequence ID" value="GAI60922.1"/>
    <property type="molecule type" value="Genomic_DNA"/>
</dbReference>
<dbReference type="GO" id="GO:0006260">
    <property type="term" value="P:DNA replication"/>
    <property type="evidence" value="ECO:0007669"/>
    <property type="project" value="InterPro"/>
</dbReference>
<organism evidence="2">
    <name type="scientific">marine sediment metagenome</name>
    <dbReference type="NCBI Taxonomy" id="412755"/>
    <lineage>
        <taxon>unclassified sequences</taxon>
        <taxon>metagenomes</taxon>
        <taxon>ecological metagenomes</taxon>
    </lineage>
</organism>
<dbReference type="InterPro" id="IPR006497">
    <property type="entry name" value="Phage_lambda_VrpO_N"/>
</dbReference>
<dbReference type="Pfam" id="PF04492">
    <property type="entry name" value="Phage_rep_O"/>
    <property type="match status" value="1"/>
</dbReference>
<dbReference type="Gene3D" id="1.10.10.10">
    <property type="entry name" value="Winged helix-like DNA-binding domain superfamily/Winged helix DNA-binding domain"/>
    <property type="match status" value="1"/>
</dbReference>
<comment type="caution">
    <text evidence="2">The sequence shown here is derived from an EMBL/GenBank/DDBJ whole genome shotgun (WGS) entry which is preliminary data.</text>
</comment>
<sequence>MGIRTKEFYEFQNRVMEKLEKTNLSQNESKYCWTLFRESFGRGEVNVKIKGSEMAEKTGLYEANVSDIQKRLKSRKIIQINGKIKGFNLNTDEWENLQAPVSFKNLQAPVRKSYRHQEEKVTGTSNSSLIKKEKNSLKKGFYKKLSRKEIDKLEGKPWLRATMIELENLPKNSTDRFLEMADFTGCYNAWLALQDAYGVRDKIAWLIAKVKSDPNPEE</sequence>
<name>X1PX85_9ZZZZ</name>
<reference evidence="2" key="1">
    <citation type="journal article" date="2014" name="Front. Microbiol.">
        <title>High frequency of phylogenetically diverse reductive dehalogenase-homologous genes in deep subseafloor sedimentary metagenomes.</title>
        <authorList>
            <person name="Kawai M."/>
            <person name="Futagami T."/>
            <person name="Toyoda A."/>
            <person name="Takaki Y."/>
            <person name="Nishi S."/>
            <person name="Hori S."/>
            <person name="Arai W."/>
            <person name="Tsubouchi T."/>
            <person name="Morono Y."/>
            <person name="Uchiyama I."/>
            <person name="Ito T."/>
            <person name="Fujiyama A."/>
            <person name="Inagaki F."/>
            <person name="Takami H."/>
        </authorList>
    </citation>
    <scope>NUCLEOTIDE SEQUENCE</scope>
    <source>
        <strain evidence="2">Expedition CK06-06</strain>
    </source>
</reference>
<feature type="domain" description="Bacteriophage lambda Replication protein O N-terminal" evidence="1">
    <location>
        <begin position="8"/>
        <end position="94"/>
    </location>
</feature>
<accession>X1PX85</accession>